<evidence type="ECO:0000256" key="1">
    <source>
        <dbReference type="SAM" id="MobiDB-lite"/>
    </source>
</evidence>
<dbReference type="InterPro" id="IPR012337">
    <property type="entry name" value="RNaseH-like_sf"/>
</dbReference>
<organism evidence="2 3">
    <name type="scientific">Malassezia cuniculi</name>
    <dbReference type="NCBI Taxonomy" id="948313"/>
    <lineage>
        <taxon>Eukaryota</taxon>
        <taxon>Fungi</taxon>
        <taxon>Dikarya</taxon>
        <taxon>Basidiomycota</taxon>
        <taxon>Ustilaginomycotina</taxon>
        <taxon>Malasseziomycetes</taxon>
        <taxon>Malasseziales</taxon>
        <taxon>Malasseziaceae</taxon>
        <taxon>Malassezia</taxon>
    </lineage>
</organism>
<feature type="compositionally biased region" description="Polar residues" evidence="1">
    <location>
        <begin position="324"/>
        <end position="348"/>
    </location>
</feature>
<feature type="compositionally biased region" description="Polar residues" evidence="1">
    <location>
        <begin position="305"/>
        <end position="315"/>
    </location>
</feature>
<keyword evidence="3" id="KW-1185">Reference proteome</keyword>
<feature type="region of interest" description="Disordered" evidence="1">
    <location>
        <begin position="516"/>
        <end position="724"/>
    </location>
</feature>
<feature type="compositionally biased region" description="Basic and acidic residues" evidence="1">
    <location>
        <begin position="618"/>
        <end position="628"/>
    </location>
</feature>
<dbReference type="EMBL" id="CP119877">
    <property type="protein sequence ID" value="WFD33280.1"/>
    <property type="molecule type" value="Genomic_DNA"/>
</dbReference>
<proteinExistence type="predicted"/>
<dbReference type="AlphaFoldDB" id="A0AAF0ENC6"/>
<evidence type="ECO:0000313" key="3">
    <source>
        <dbReference type="Proteomes" id="UP001219933"/>
    </source>
</evidence>
<protein>
    <submittedName>
        <fullName evidence="2">Uncharacterized protein</fullName>
    </submittedName>
</protein>
<dbReference type="InterPro" id="IPR036397">
    <property type="entry name" value="RNaseH_sf"/>
</dbReference>
<feature type="region of interest" description="Disordered" evidence="1">
    <location>
        <begin position="225"/>
        <end position="372"/>
    </location>
</feature>
<feature type="compositionally biased region" description="Polar residues" evidence="1">
    <location>
        <begin position="518"/>
        <end position="528"/>
    </location>
</feature>
<feature type="region of interest" description="Disordered" evidence="1">
    <location>
        <begin position="388"/>
        <end position="425"/>
    </location>
</feature>
<reference evidence="2" key="1">
    <citation type="submission" date="2023-03" db="EMBL/GenBank/DDBJ databases">
        <title>Mating type loci evolution in Malassezia.</title>
        <authorList>
            <person name="Coelho M.A."/>
        </authorList>
    </citation>
    <scope>NUCLEOTIDE SEQUENCE</scope>
    <source>
        <strain evidence="2">CBS 11721</strain>
    </source>
</reference>
<dbReference type="GO" id="GO:0003676">
    <property type="term" value="F:nucleic acid binding"/>
    <property type="evidence" value="ECO:0007669"/>
    <property type="project" value="InterPro"/>
</dbReference>
<feature type="region of interest" description="Disordered" evidence="1">
    <location>
        <begin position="441"/>
        <end position="467"/>
    </location>
</feature>
<name>A0AAF0ENC6_9BASI</name>
<feature type="compositionally biased region" description="Basic and acidic residues" evidence="1">
    <location>
        <begin position="351"/>
        <end position="360"/>
    </location>
</feature>
<dbReference type="Proteomes" id="UP001219933">
    <property type="component" value="Chromosome 1"/>
</dbReference>
<dbReference type="Gene3D" id="3.30.420.10">
    <property type="entry name" value="Ribonuclease H-like superfamily/Ribonuclease H"/>
    <property type="match status" value="1"/>
</dbReference>
<evidence type="ECO:0000313" key="2">
    <source>
        <dbReference type="EMBL" id="WFD33280.1"/>
    </source>
</evidence>
<gene>
    <name evidence="2" type="ORF">MCUN1_000093</name>
</gene>
<sequence length="724" mass="79449">MMNRVISQFSQSGVEDHRCIGRVQCICMNGSVRQQKTKEGGDGLLRAAYALYFGPDHPQNFAAALSTPEYAPGFLQRKRPPSAVALLRRAELWSIVAILRYAITVLPPLSCAHVCIDSTYIAKAWSVWIPHWEKNGWPSENDSFSRLGNNRNRRMVDSDATSVLSAFDDTMSLASTTTRRSRRLINEDLLRELARLHNRCAELELRGDICVHLYLIDRANNPAEQMARAHAEKQLPQPQYSTEVPVRRPPSRAIPRPSELDKAEVSFESDMYEASDTSRQLRSHASEPSLRRARVAAASPLGMPENSQLYPQSSPAPKLPVATPTKSPAASTGLNTVNSSPMTQNATPKAQEYDPRDRRAASRASHRSENSIAFMDRIIPRFLRRKKKGDDVFSPSGSPEQNPPPLPTLAGVAGNGSPQVGSLSFSSPEIGSVSFGSPKLAPPNAFDSPRMGGGNSSQIGTAVVGSPCDASPSMRNVEAGLFSPGMSSPMPVAAPALPAELYNNGKLMLGEQAPQWDRSMNSNDNSDVASGLGIIVDPPEEKRKPASVHRVPGRSSQLQVNDPETRSTSRRSVRMSTSQPSLRSRRQVPKQRAPSRIEVEDDMSFMSSRLRATAKAVARAEQDSDGTKRQQRPKRNAYMDMVEDVPSSARTYASHPRPSGRRSYKMSTMVGDESSDEEHREAPPPRSAPRTPMRHQNVHESGAMQVSPGTASDSDDAAYSHRYR</sequence>
<dbReference type="SUPFAM" id="SSF53098">
    <property type="entry name" value="Ribonuclease H-like"/>
    <property type="match status" value="1"/>
</dbReference>
<accession>A0AAF0ENC6</accession>
<feature type="compositionally biased region" description="Polar residues" evidence="1">
    <location>
        <begin position="416"/>
        <end position="425"/>
    </location>
</feature>